<proteinExistence type="predicted"/>
<dbReference type="EMBL" id="UINC01016720">
    <property type="protein sequence ID" value="SVA69409.1"/>
    <property type="molecule type" value="Genomic_DNA"/>
</dbReference>
<accession>A0A381XXB6</accession>
<keyword evidence="1" id="KW-1133">Transmembrane helix</keyword>
<keyword evidence="1" id="KW-0812">Transmembrane</keyword>
<keyword evidence="1" id="KW-0472">Membrane</keyword>
<name>A0A381XXB6_9ZZZZ</name>
<evidence type="ECO:0000313" key="2">
    <source>
        <dbReference type="EMBL" id="SVA69409.1"/>
    </source>
</evidence>
<reference evidence="2" key="1">
    <citation type="submission" date="2018-05" db="EMBL/GenBank/DDBJ databases">
        <authorList>
            <person name="Lanie J.A."/>
            <person name="Ng W.-L."/>
            <person name="Kazmierczak K.M."/>
            <person name="Andrzejewski T.M."/>
            <person name="Davidsen T.M."/>
            <person name="Wayne K.J."/>
            <person name="Tettelin H."/>
            <person name="Glass J.I."/>
            <person name="Rusch D."/>
            <person name="Podicherti R."/>
            <person name="Tsui H.-C.T."/>
            <person name="Winkler M.E."/>
        </authorList>
    </citation>
    <scope>NUCLEOTIDE SEQUENCE</scope>
</reference>
<organism evidence="2">
    <name type="scientific">marine metagenome</name>
    <dbReference type="NCBI Taxonomy" id="408172"/>
    <lineage>
        <taxon>unclassified sequences</taxon>
        <taxon>metagenomes</taxon>
        <taxon>ecological metagenomes</taxon>
    </lineage>
</organism>
<evidence type="ECO:0000256" key="1">
    <source>
        <dbReference type="SAM" id="Phobius"/>
    </source>
</evidence>
<feature type="transmembrane region" description="Helical" evidence="1">
    <location>
        <begin position="61"/>
        <end position="84"/>
    </location>
</feature>
<dbReference type="AlphaFoldDB" id="A0A381XXB6"/>
<feature type="transmembrane region" description="Helical" evidence="1">
    <location>
        <begin position="6"/>
        <end position="23"/>
    </location>
</feature>
<gene>
    <name evidence="2" type="ORF">METZ01_LOCUS122263</name>
</gene>
<protein>
    <submittedName>
        <fullName evidence="2">Uncharacterized protein</fullName>
    </submittedName>
</protein>
<sequence length="87" mass="9906">MTGYTVLAGALIFFGLFIYLTWFGTSIKMEHQKEEGENIKINPYDNLPLSRKLIDKKNKQVGFFDLGNHILIVGMVLLVIFISINVD</sequence>